<comment type="similarity">
    <text evidence="5">Belongs to the DEAD box helicase family.</text>
</comment>
<evidence type="ECO:0000256" key="5">
    <source>
        <dbReference type="ARBA" id="ARBA00038437"/>
    </source>
</evidence>
<keyword evidence="3 11" id="KW-0347">Helicase</keyword>
<keyword evidence="4" id="KW-0067">ATP-binding</keyword>
<dbReference type="InterPro" id="IPR044742">
    <property type="entry name" value="DEAD/DEAH_RhlB"/>
</dbReference>
<reference evidence="11" key="2">
    <citation type="journal article" date="2021" name="PeerJ">
        <title>Extensive microbial diversity within the chicken gut microbiome revealed by metagenomics and culture.</title>
        <authorList>
            <person name="Gilroy R."/>
            <person name="Ravi A."/>
            <person name="Getino M."/>
            <person name="Pursley I."/>
            <person name="Horton D.L."/>
            <person name="Alikhan N.F."/>
            <person name="Baker D."/>
            <person name="Gharbi K."/>
            <person name="Hall N."/>
            <person name="Watson M."/>
            <person name="Adriaenssens E.M."/>
            <person name="Foster-Nyarko E."/>
            <person name="Jarju S."/>
            <person name="Secka A."/>
            <person name="Antonio M."/>
            <person name="Oren A."/>
            <person name="Chaudhuri R.R."/>
            <person name="La Ragione R."/>
            <person name="Hildebrand F."/>
            <person name="Pallen M.J."/>
        </authorList>
    </citation>
    <scope>NUCLEOTIDE SEQUENCE</scope>
    <source>
        <strain evidence="11">ChiW3-316</strain>
    </source>
</reference>
<dbReference type="Pfam" id="PF00271">
    <property type="entry name" value="Helicase_C"/>
    <property type="match status" value="1"/>
</dbReference>
<dbReference type="CDD" id="cd18787">
    <property type="entry name" value="SF2_C_DEAD"/>
    <property type="match status" value="1"/>
</dbReference>
<dbReference type="GO" id="GO:0003676">
    <property type="term" value="F:nucleic acid binding"/>
    <property type="evidence" value="ECO:0007669"/>
    <property type="project" value="InterPro"/>
</dbReference>
<comment type="caution">
    <text evidence="11">The sequence shown here is derived from an EMBL/GenBank/DDBJ whole genome shotgun (WGS) entry which is preliminary data.</text>
</comment>
<dbReference type="InterPro" id="IPR001650">
    <property type="entry name" value="Helicase_C-like"/>
</dbReference>
<name>A0A9D1M3X0_9PROT</name>
<dbReference type="Proteomes" id="UP000824107">
    <property type="component" value="Unassembled WGS sequence"/>
</dbReference>
<dbReference type="Gene3D" id="3.40.50.300">
    <property type="entry name" value="P-loop containing nucleotide triphosphate hydrolases"/>
    <property type="match status" value="2"/>
</dbReference>
<dbReference type="SUPFAM" id="SSF52540">
    <property type="entry name" value="P-loop containing nucleoside triphosphate hydrolases"/>
    <property type="match status" value="1"/>
</dbReference>
<evidence type="ECO:0000259" key="10">
    <source>
        <dbReference type="PROSITE" id="PS51195"/>
    </source>
</evidence>
<feature type="compositionally biased region" description="Basic residues" evidence="7">
    <location>
        <begin position="432"/>
        <end position="441"/>
    </location>
</feature>
<proteinExistence type="inferred from homology"/>
<dbReference type="PROSITE" id="PS51194">
    <property type="entry name" value="HELICASE_CTER"/>
    <property type="match status" value="1"/>
</dbReference>
<evidence type="ECO:0000256" key="1">
    <source>
        <dbReference type="ARBA" id="ARBA00022741"/>
    </source>
</evidence>
<feature type="short sequence motif" description="Q motif" evidence="6">
    <location>
        <begin position="2"/>
        <end position="30"/>
    </location>
</feature>
<sequence length="441" mass="48191">MSNFADLGLPEKILTALNAIHFNTPTPIQQQSIPVALQGHDILGSAQTGTGKTAAFAIPMIVHLLENPLSCALVLLPTRELAQQVISAARSMLEKDSGIVSALLIGGDSMFKQLQQLKRNPRLIVGTPGRINDHLLRRSLVLNKTDFLVLDETDRMLDMGFGIQLEQIAKFLPAKRQTLMFSATLPANIISLSRKYLTNPVRIAIGSTTAAADNIRQEIVKTNDAQKYGELMKQLKERDGSVLIFVKTKFGAERLAAKLNKENQSADAIHGDLRQAKRERVIANFRKMKSRILVATDIAARGLDIPHIESVINYDLPQCPEDYIHRIGRTARAGASGIAVNLLTPKDASQWKAIYKLMHPSANADTKPTVGEDCPIDLTPLNTGQSLPKSKAKAKGKNPFKPYAPDKKAKSRTKFGPKGKAAVAKAANGNRRTVKLRKKAA</sequence>
<dbReference type="CDD" id="cd00268">
    <property type="entry name" value="DEADc"/>
    <property type="match status" value="1"/>
</dbReference>
<dbReference type="InterPro" id="IPR027417">
    <property type="entry name" value="P-loop_NTPase"/>
</dbReference>
<dbReference type="AlphaFoldDB" id="A0A9D1M3X0"/>
<keyword evidence="2" id="KW-0378">Hydrolase</keyword>
<accession>A0A9D1M3X0</accession>
<dbReference type="InterPro" id="IPR014001">
    <property type="entry name" value="Helicase_ATP-bd"/>
</dbReference>
<dbReference type="SMART" id="SM00490">
    <property type="entry name" value="HELICc"/>
    <property type="match status" value="1"/>
</dbReference>
<organism evidence="11 12">
    <name type="scientific">Candidatus Scatocola faecipullorum</name>
    <dbReference type="NCBI Taxonomy" id="2840917"/>
    <lineage>
        <taxon>Bacteria</taxon>
        <taxon>Pseudomonadati</taxon>
        <taxon>Pseudomonadota</taxon>
        <taxon>Alphaproteobacteria</taxon>
        <taxon>Rhodospirillales</taxon>
        <taxon>Rhodospirillaceae</taxon>
        <taxon>Rhodospirillaceae incertae sedis</taxon>
        <taxon>Candidatus Scatocola</taxon>
    </lineage>
</organism>
<gene>
    <name evidence="11" type="ORF">IAD20_04975</name>
</gene>
<feature type="compositionally biased region" description="Low complexity" evidence="7">
    <location>
        <begin position="418"/>
        <end position="430"/>
    </location>
</feature>
<evidence type="ECO:0000256" key="2">
    <source>
        <dbReference type="ARBA" id="ARBA00022801"/>
    </source>
</evidence>
<evidence type="ECO:0000313" key="12">
    <source>
        <dbReference type="Proteomes" id="UP000824107"/>
    </source>
</evidence>
<dbReference type="PANTHER" id="PTHR47959">
    <property type="entry name" value="ATP-DEPENDENT RNA HELICASE RHLE-RELATED"/>
    <property type="match status" value="1"/>
</dbReference>
<dbReference type="Pfam" id="PF00270">
    <property type="entry name" value="DEAD"/>
    <property type="match status" value="1"/>
</dbReference>
<evidence type="ECO:0000256" key="3">
    <source>
        <dbReference type="ARBA" id="ARBA00022806"/>
    </source>
</evidence>
<feature type="domain" description="DEAD-box RNA helicase Q" evidence="10">
    <location>
        <begin position="2"/>
        <end position="30"/>
    </location>
</feature>
<evidence type="ECO:0000256" key="4">
    <source>
        <dbReference type="ARBA" id="ARBA00022840"/>
    </source>
</evidence>
<protein>
    <submittedName>
        <fullName evidence="11">DEAD/DEAH box helicase</fullName>
    </submittedName>
</protein>
<dbReference type="GO" id="GO:0005524">
    <property type="term" value="F:ATP binding"/>
    <property type="evidence" value="ECO:0007669"/>
    <property type="project" value="UniProtKB-KW"/>
</dbReference>
<dbReference type="PROSITE" id="PS51195">
    <property type="entry name" value="Q_MOTIF"/>
    <property type="match status" value="1"/>
</dbReference>
<keyword evidence="1" id="KW-0547">Nucleotide-binding</keyword>
<dbReference type="GO" id="GO:0016787">
    <property type="term" value="F:hydrolase activity"/>
    <property type="evidence" value="ECO:0007669"/>
    <property type="project" value="UniProtKB-KW"/>
</dbReference>
<dbReference type="GO" id="GO:0003724">
    <property type="term" value="F:RNA helicase activity"/>
    <property type="evidence" value="ECO:0007669"/>
    <property type="project" value="InterPro"/>
</dbReference>
<dbReference type="InterPro" id="IPR014014">
    <property type="entry name" value="RNA_helicase_DEAD_Q_motif"/>
</dbReference>
<reference evidence="11" key="1">
    <citation type="submission" date="2020-10" db="EMBL/GenBank/DDBJ databases">
        <authorList>
            <person name="Gilroy R."/>
        </authorList>
    </citation>
    <scope>NUCLEOTIDE SEQUENCE</scope>
    <source>
        <strain evidence="11">ChiW3-316</strain>
    </source>
</reference>
<feature type="domain" description="Helicase ATP-binding" evidence="8">
    <location>
        <begin position="33"/>
        <end position="203"/>
    </location>
</feature>
<dbReference type="InterPro" id="IPR050079">
    <property type="entry name" value="DEAD_box_RNA_helicase"/>
</dbReference>
<dbReference type="PROSITE" id="PS51192">
    <property type="entry name" value="HELICASE_ATP_BIND_1"/>
    <property type="match status" value="1"/>
</dbReference>
<evidence type="ECO:0000313" key="11">
    <source>
        <dbReference type="EMBL" id="HIU53413.1"/>
    </source>
</evidence>
<evidence type="ECO:0000259" key="9">
    <source>
        <dbReference type="PROSITE" id="PS51194"/>
    </source>
</evidence>
<dbReference type="GO" id="GO:0005829">
    <property type="term" value="C:cytosol"/>
    <property type="evidence" value="ECO:0007669"/>
    <property type="project" value="TreeGrafter"/>
</dbReference>
<evidence type="ECO:0000259" key="8">
    <source>
        <dbReference type="PROSITE" id="PS51192"/>
    </source>
</evidence>
<dbReference type="EMBL" id="DVNC01000031">
    <property type="protein sequence ID" value="HIU53413.1"/>
    <property type="molecule type" value="Genomic_DNA"/>
</dbReference>
<feature type="domain" description="Helicase C-terminal" evidence="9">
    <location>
        <begin position="214"/>
        <end position="374"/>
    </location>
</feature>
<dbReference type="SMART" id="SM00487">
    <property type="entry name" value="DEXDc"/>
    <property type="match status" value="1"/>
</dbReference>
<dbReference type="PANTHER" id="PTHR47959:SF1">
    <property type="entry name" value="ATP-DEPENDENT RNA HELICASE DBPA"/>
    <property type="match status" value="1"/>
</dbReference>
<evidence type="ECO:0000256" key="7">
    <source>
        <dbReference type="SAM" id="MobiDB-lite"/>
    </source>
</evidence>
<dbReference type="InterPro" id="IPR011545">
    <property type="entry name" value="DEAD/DEAH_box_helicase_dom"/>
</dbReference>
<feature type="region of interest" description="Disordered" evidence="7">
    <location>
        <begin position="364"/>
        <end position="441"/>
    </location>
</feature>
<evidence type="ECO:0000256" key="6">
    <source>
        <dbReference type="PROSITE-ProRule" id="PRU00552"/>
    </source>
</evidence>